<feature type="chain" id="PRO_5026057134" description="Single domain-containing protein" evidence="3">
    <location>
        <begin position="19"/>
        <end position="116"/>
    </location>
</feature>
<name>A0A6I8V7B5_DROPS</name>
<dbReference type="AlphaFoldDB" id="A0A6I8V7B5"/>
<accession>A0A6I8V7B5</accession>
<dbReference type="InParanoid" id="A0A6I8V7B5"/>
<keyword evidence="2" id="KW-0964">Secreted</keyword>
<dbReference type="GO" id="GO:0005576">
    <property type="term" value="C:extracellular region"/>
    <property type="evidence" value="ECO:0007669"/>
    <property type="project" value="UniProtKB-SubCell"/>
</dbReference>
<evidence type="ECO:0000259" key="4">
    <source>
        <dbReference type="SMART" id="SM01318"/>
    </source>
</evidence>
<dbReference type="Pfam" id="PF15430">
    <property type="entry name" value="SVWC"/>
    <property type="match status" value="1"/>
</dbReference>
<dbReference type="KEGG" id="dpo:26534043"/>
<dbReference type="Proteomes" id="UP000001819">
    <property type="component" value="Chromosome 3"/>
</dbReference>
<proteinExistence type="predicted"/>
<reference evidence="6" key="2">
    <citation type="submission" date="2025-08" db="UniProtKB">
        <authorList>
            <consortium name="RefSeq"/>
        </authorList>
    </citation>
    <scope>IDENTIFICATION</scope>
    <source>
        <strain evidence="6">MV-25-SWS-2005</strain>
        <tissue evidence="6">Whole body</tissue>
    </source>
</reference>
<keyword evidence="3" id="KW-0732">Signal</keyword>
<feature type="signal peptide" evidence="3">
    <location>
        <begin position="1"/>
        <end position="18"/>
    </location>
</feature>
<dbReference type="RefSeq" id="XP_015035093.2">
    <property type="nucleotide sequence ID" value="XM_015179607.2"/>
</dbReference>
<dbReference type="SMART" id="SM01318">
    <property type="entry name" value="SVWC"/>
    <property type="match status" value="1"/>
</dbReference>
<comment type="subcellular location">
    <subcellularLocation>
        <location evidence="1">Secreted</location>
    </subcellularLocation>
</comment>
<evidence type="ECO:0000313" key="6">
    <source>
        <dbReference type="RefSeq" id="XP_015035093.2"/>
    </source>
</evidence>
<evidence type="ECO:0000256" key="2">
    <source>
        <dbReference type="ARBA" id="ARBA00022525"/>
    </source>
</evidence>
<evidence type="ECO:0000256" key="1">
    <source>
        <dbReference type="ARBA" id="ARBA00004613"/>
    </source>
</evidence>
<organism evidence="5 6">
    <name type="scientific">Drosophila pseudoobscura pseudoobscura</name>
    <name type="common">Fruit fly</name>
    <dbReference type="NCBI Taxonomy" id="46245"/>
    <lineage>
        <taxon>Eukaryota</taxon>
        <taxon>Metazoa</taxon>
        <taxon>Ecdysozoa</taxon>
        <taxon>Arthropoda</taxon>
        <taxon>Hexapoda</taxon>
        <taxon>Insecta</taxon>
        <taxon>Pterygota</taxon>
        <taxon>Neoptera</taxon>
        <taxon>Endopterygota</taxon>
        <taxon>Diptera</taxon>
        <taxon>Brachycera</taxon>
        <taxon>Muscomorpha</taxon>
        <taxon>Ephydroidea</taxon>
        <taxon>Drosophilidae</taxon>
        <taxon>Drosophila</taxon>
        <taxon>Sophophora</taxon>
    </lineage>
</organism>
<sequence length="116" mass="12522">MKLTLILMEFMLLTVGNSWVHFKTLEPGADGGCKGPNGDMVVLGMQDDPDVCGAFHCQNDSGDVLIHYCQIPAAFADCADTGVSSARPWPECCWTCVELIDCAKEETQVKPDGPIT</sequence>
<evidence type="ECO:0000313" key="5">
    <source>
        <dbReference type="Proteomes" id="UP000001819"/>
    </source>
</evidence>
<protein>
    <recommendedName>
        <fullName evidence="4">Single domain-containing protein</fullName>
    </recommendedName>
</protein>
<evidence type="ECO:0000256" key="3">
    <source>
        <dbReference type="SAM" id="SignalP"/>
    </source>
</evidence>
<dbReference type="InterPro" id="IPR029277">
    <property type="entry name" value="SVWC_dom"/>
</dbReference>
<feature type="domain" description="Single" evidence="4">
    <location>
        <begin position="33"/>
        <end position="96"/>
    </location>
</feature>
<keyword evidence="5" id="KW-1185">Reference proteome</keyword>
<gene>
    <name evidence="6" type="primary">LOC26534043</name>
</gene>
<reference evidence="5" key="1">
    <citation type="submission" date="2024-06" db="UniProtKB">
        <authorList>
            <consortium name="RefSeq"/>
        </authorList>
    </citation>
    <scope>NUCLEOTIDE SEQUENCE [LARGE SCALE GENOMIC DNA]</scope>
    <source>
        <strain evidence="5">MV2-25</strain>
    </source>
</reference>